<dbReference type="EMBL" id="JASCZI010061092">
    <property type="protein sequence ID" value="MED6137596.1"/>
    <property type="molecule type" value="Genomic_DNA"/>
</dbReference>
<feature type="non-terminal residue" evidence="1">
    <location>
        <position position="1"/>
    </location>
</feature>
<evidence type="ECO:0000313" key="1">
    <source>
        <dbReference type="EMBL" id="MED6137596.1"/>
    </source>
</evidence>
<proteinExistence type="predicted"/>
<dbReference type="Proteomes" id="UP001341840">
    <property type="component" value="Unassembled WGS sequence"/>
</dbReference>
<accession>A0ABU6SME5</accession>
<protein>
    <submittedName>
        <fullName evidence="1">Uncharacterized protein</fullName>
    </submittedName>
</protein>
<evidence type="ECO:0000313" key="2">
    <source>
        <dbReference type="Proteomes" id="UP001341840"/>
    </source>
</evidence>
<comment type="caution">
    <text evidence="1">The sequence shown here is derived from an EMBL/GenBank/DDBJ whole genome shotgun (WGS) entry which is preliminary data.</text>
</comment>
<keyword evidence="2" id="KW-1185">Reference proteome</keyword>
<reference evidence="1 2" key="1">
    <citation type="journal article" date="2023" name="Plants (Basel)">
        <title>Bridging the Gap: Combining Genomics and Transcriptomics Approaches to Understand Stylosanthes scabra, an Orphan Legume from the Brazilian Caatinga.</title>
        <authorList>
            <person name="Ferreira-Neto J.R.C."/>
            <person name="da Silva M.D."/>
            <person name="Binneck E."/>
            <person name="de Melo N.F."/>
            <person name="da Silva R.H."/>
            <person name="de Melo A.L.T.M."/>
            <person name="Pandolfi V."/>
            <person name="Bustamante F.O."/>
            <person name="Brasileiro-Vidal A.C."/>
            <person name="Benko-Iseppon A.M."/>
        </authorList>
    </citation>
    <scope>NUCLEOTIDE SEQUENCE [LARGE SCALE GENOMIC DNA]</scope>
    <source>
        <tissue evidence="1">Leaves</tissue>
    </source>
</reference>
<name>A0ABU6SME5_9FABA</name>
<organism evidence="1 2">
    <name type="scientific">Stylosanthes scabra</name>
    <dbReference type="NCBI Taxonomy" id="79078"/>
    <lineage>
        <taxon>Eukaryota</taxon>
        <taxon>Viridiplantae</taxon>
        <taxon>Streptophyta</taxon>
        <taxon>Embryophyta</taxon>
        <taxon>Tracheophyta</taxon>
        <taxon>Spermatophyta</taxon>
        <taxon>Magnoliopsida</taxon>
        <taxon>eudicotyledons</taxon>
        <taxon>Gunneridae</taxon>
        <taxon>Pentapetalae</taxon>
        <taxon>rosids</taxon>
        <taxon>fabids</taxon>
        <taxon>Fabales</taxon>
        <taxon>Fabaceae</taxon>
        <taxon>Papilionoideae</taxon>
        <taxon>50 kb inversion clade</taxon>
        <taxon>dalbergioids sensu lato</taxon>
        <taxon>Dalbergieae</taxon>
        <taxon>Pterocarpus clade</taxon>
        <taxon>Stylosanthes</taxon>
    </lineage>
</organism>
<sequence>INIPFAEALEQMSLYAKFMKDLIPRKEVGEKKKPYNWAMSVVLSYKATCLLK</sequence>
<gene>
    <name evidence="1" type="ORF">PIB30_066417</name>
</gene>